<dbReference type="InterPro" id="IPR028096">
    <property type="entry name" value="EfeO_Cupredoxin"/>
</dbReference>
<feature type="domain" description="EfeO-type cupredoxin-like" evidence="3">
    <location>
        <begin position="73"/>
        <end position="161"/>
    </location>
</feature>
<dbReference type="Gene3D" id="2.60.40.420">
    <property type="entry name" value="Cupredoxins - blue copper proteins"/>
    <property type="match status" value="1"/>
</dbReference>
<evidence type="ECO:0000313" key="4">
    <source>
        <dbReference type="EMBL" id="KKR78945.1"/>
    </source>
</evidence>
<evidence type="ECO:0000256" key="1">
    <source>
        <dbReference type="ARBA" id="ARBA00022723"/>
    </source>
</evidence>
<dbReference type="InterPro" id="IPR033138">
    <property type="entry name" value="Cu_oxidase_CS"/>
</dbReference>
<evidence type="ECO:0000259" key="3">
    <source>
        <dbReference type="Pfam" id="PF13473"/>
    </source>
</evidence>
<dbReference type="EMBL" id="LBZW01000021">
    <property type="protein sequence ID" value="KKR78945.1"/>
    <property type="molecule type" value="Genomic_DNA"/>
</dbReference>
<keyword evidence="1" id="KW-0479">Metal-binding</keyword>
<name>A0A0G0W3Z5_9BACT</name>
<dbReference type="SUPFAM" id="SSF49503">
    <property type="entry name" value="Cupredoxins"/>
    <property type="match status" value="1"/>
</dbReference>
<dbReference type="Proteomes" id="UP000034749">
    <property type="component" value="Unassembled WGS sequence"/>
</dbReference>
<sequence>MKNTYIAVLVLILLGVVIFFATKDKDTDEVQLDENESSTEATNNNEVDLSTNTSIPVEDINLEVEAEVELNTVREFTVNAKNFSFSPSTMTVKKGDKVKITFINSQGFHDFKIDAYGVAAKQAQSPNTEVLEFIADKTGSFEYYCSVGTHRSMGMKGTLVVN</sequence>
<comment type="caution">
    <text evidence="4">The sequence shown here is derived from an EMBL/GenBank/DDBJ whole genome shotgun (WGS) entry which is preliminary data.</text>
</comment>
<reference evidence="4 5" key="1">
    <citation type="journal article" date="2015" name="Nature">
        <title>rRNA introns, odd ribosomes, and small enigmatic genomes across a large radiation of phyla.</title>
        <authorList>
            <person name="Brown C.T."/>
            <person name="Hug L.A."/>
            <person name="Thomas B.C."/>
            <person name="Sharon I."/>
            <person name="Castelle C.J."/>
            <person name="Singh A."/>
            <person name="Wilkins M.J."/>
            <person name="Williams K.H."/>
            <person name="Banfield J.F."/>
        </authorList>
    </citation>
    <scope>NUCLEOTIDE SEQUENCE [LARGE SCALE GENOMIC DNA]</scope>
</reference>
<evidence type="ECO:0000313" key="5">
    <source>
        <dbReference type="Proteomes" id="UP000034749"/>
    </source>
</evidence>
<proteinExistence type="predicted"/>
<gene>
    <name evidence="4" type="ORF">UU24_C0021G0014</name>
</gene>
<evidence type="ECO:0000256" key="2">
    <source>
        <dbReference type="SAM" id="MobiDB-lite"/>
    </source>
</evidence>
<dbReference type="Pfam" id="PF13473">
    <property type="entry name" value="Cupredoxin_1"/>
    <property type="match status" value="1"/>
</dbReference>
<accession>A0A0G0W3Z5</accession>
<dbReference type="GO" id="GO:0046872">
    <property type="term" value="F:metal ion binding"/>
    <property type="evidence" value="ECO:0007669"/>
    <property type="project" value="UniProtKB-KW"/>
</dbReference>
<dbReference type="PROSITE" id="PS00079">
    <property type="entry name" value="MULTICOPPER_OXIDASE1"/>
    <property type="match status" value="1"/>
</dbReference>
<protein>
    <submittedName>
        <fullName evidence="4">Heme/copper-type cytochrome/quinol oxidase, subunit 2</fullName>
    </submittedName>
</protein>
<dbReference type="AlphaFoldDB" id="A0A0G0W3Z5"/>
<dbReference type="InterPro" id="IPR008972">
    <property type="entry name" value="Cupredoxin"/>
</dbReference>
<organism evidence="4 5">
    <name type="scientific">Candidatus Nomurabacteria bacterium GW2011_GWA2_40_9</name>
    <dbReference type="NCBI Taxonomy" id="1618734"/>
    <lineage>
        <taxon>Bacteria</taxon>
        <taxon>Candidatus Nomuraibacteriota</taxon>
    </lineage>
</organism>
<feature type="region of interest" description="Disordered" evidence="2">
    <location>
        <begin position="29"/>
        <end position="49"/>
    </location>
</feature>